<dbReference type="Proteomes" id="UP000598426">
    <property type="component" value="Unassembled WGS sequence"/>
</dbReference>
<reference evidence="1 2" key="1">
    <citation type="submission" date="2020-09" db="EMBL/GenBank/DDBJ databases">
        <title>Isolation and identification of active actinomycetes.</title>
        <authorList>
            <person name="Li X."/>
        </authorList>
    </citation>
    <scope>NUCLEOTIDE SEQUENCE [LARGE SCALE GENOMIC DNA]</scope>
    <source>
        <strain evidence="1 2">NEAU-LLC</strain>
    </source>
</reference>
<keyword evidence="2" id="KW-1185">Reference proteome</keyword>
<dbReference type="InterPro" id="IPR021799">
    <property type="entry name" value="PIN-like_prokaryotic"/>
</dbReference>
<comment type="caution">
    <text evidence="1">The sequence shown here is derived from an EMBL/GenBank/DDBJ whole genome shotgun (WGS) entry which is preliminary data.</text>
</comment>
<name>A0ABR8NL90_9MICO</name>
<evidence type="ECO:0000313" key="1">
    <source>
        <dbReference type="EMBL" id="MBD3941427.1"/>
    </source>
</evidence>
<accession>A0ABR8NL90</accession>
<dbReference type="PANTHER" id="PTHR39550">
    <property type="entry name" value="SLL0658 PROTEIN"/>
    <property type="match status" value="1"/>
</dbReference>
<dbReference type="Pfam" id="PF11848">
    <property type="entry name" value="DUF3368"/>
    <property type="match status" value="1"/>
</dbReference>
<gene>
    <name evidence="1" type="ORF">IF188_06915</name>
</gene>
<sequence>MTDLRPGLVFDTGPLRHFALQGWLGVLKYLSRDHDVMIPDTVEIELREQSQTDAALRLVLEADWITVDRSTDLAYLQEFARFERLLAAGGRNRGECGVLALGTARGHQLIIDDRVASNHARRAGLNCRGTLALLCDAIRDKKLTVAMVSDLADDLLTGEYRLPFEKGRFAQWADENGLI</sequence>
<dbReference type="EMBL" id="JACXZS010000003">
    <property type="protein sequence ID" value="MBD3941427.1"/>
    <property type="molecule type" value="Genomic_DNA"/>
</dbReference>
<proteinExistence type="predicted"/>
<protein>
    <submittedName>
        <fullName evidence="1">Nucleotide-binding protein</fullName>
    </submittedName>
</protein>
<evidence type="ECO:0000313" key="2">
    <source>
        <dbReference type="Proteomes" id="UP000598426"/>
    </source>
</evidence>
<dbReference type="PANTHER" id="PTHR39550:SF1">
    <property type="entry name" value="SLL0658 PROTEIN"/>
    <property type="match status" value="1"/>
</dbReference>
<organism evidence="1 2">
    <name type="scientific">Microbacterium helvum</name>
    <dbReference type="NCBI Taxonomy" id="2773713"/>
    <lineage>
        <taxon>Bacteria</taxon>
        <taxon>Bacillati</taxon>
        <taxon>Actinomycetota</taxon>
        <taxon>Actinomycetes</taxon>
        <taxon>Micrococcales</taxon>
        <taxon>Microbacteriaceae</taxon>
        <taxon>Microbacterium</taxon>
    </lineage>
</organism>